<dbReference type="STRING" id="8022.A0A060YWR3"/>
<accession>A0A060YWR3</accession>
<keyword evidence="7 11" id="KW-1133">Transmembrane helix</keyword>
<keyword evidence="8" id="KW-0406">Ion transport</keyword>
<evidence type="ECO:0000256" key="9">
    <source>
        <dbReference type="ARBA" id="ARBA00023136"/>
    </source>
</evidence>
<evidence type="ECO:0000256" key="1">
    <source>
        <dbReference type="ARBA" id="ARBA00004651"/>
    </source>
</evidence>
<proteinExistence type="inferred from homology"/>
<dbReference type="AlphaFoldDB" id="A0A060YWR3"/>
<evidence type="ECO:0000256" key="3">
    <source>
        <dbReference type="ARBA" id="ARBA00022448"/>
    </source>
</evidence>
<comment type="similarity">
    <text evidence="2">Belongs to the otopetrin family.</text>
</comment>
<evidence type="ECO:0000256" key="2">
    <source>
        <dbReference type="ARBA" id="ARBA00006513"/>
    </source>
</evidence>
<dbReference type="GO" id="GO:0005886">
    <property type="term" value="C:plasma membrane"/>
    <property type="evidence" value="ECO:0007669"/>
    <property type="project" value="UniProtKB-SubCell"/>
</dbReference>
<gene>
    <name evidence="12" type="ORF">GSONMT00034999001</name>
</gene>
<evidence type="ECO:0000313" key="13">
    <source>
        <dbReference type="Proteomes" id="UP000193380"/>
    </source>
</evidence>
<keyword evidence="5 11" id="KW-0812">Transmembrane</keyword>
<evidence type="ECO:0000256" key="5">
    <source>
        <dbReference type="ARBA" id="ARBA00022692"/>
    </source>
</evidence>
<evidence type="ECO:0000256" key="6">
    <source>
        <dbReference type="ARBA" id="ARBA00022781"/>
    </source>
</evidence>
<dbReference type="InterPro" id="IPR004878">
    <property type="entry name" value="Otopetrin"/>
</dbReference>
<evidence type="ECO:0000256" key="7">
    <source>
        <dbReference type="ARBA" id="ARBA00022989"/>
    </source>
</evidence>
<evidence type="ECO:0000256" key="11">
    <source>
        <dbReference type="SAM" id="Phobius"/>
    </source>
</evidence>
<dbReference type="EMBL" id="FR924452">
    <property type="protein sequence ID" value="CDQ96186.1"/>
    <property type="molecule type" value="Genomic_DNA"/>
</dbReference>
<keyword evidence="6" id="KW-0375">Hydrogen ion transport</keyword>
<dbReference type="PaxDb" id="8022-A0A060YWR3"/>
<reference evidence="12" key="1">
    <citation type="journal article" date="2014" name="Nat. Commun.">
        <title>The rainbow trout genome provides novel insights into evolution after whole-genome duplication in vertebrates.</title>
        <authorList>
            <person name="Berthelot C."/>
            <person name="Brunet F."/>
            <person name="Chalopin D."/>
            <person name="Juanchich A."/>
            <person name="Bernard M."/>
            <person name="Noel B."/>
            <person name="Bento P."/>
            <person name="Da Silva C."/>
            <person name="Labadie K."/>
            <person name="Alberti A."/>
            <person name="Aury J.M."/>
            <person name="Louis A."/>
            <person name="Dehais P."/>
            <person name="Bardou P."/>
            <person name="Montfort J."/>
            <person name="Klopp C."/>
            <person name="Cabau C."/>
            <person name="Gaspin C."/>
            <person name="Thorgaard G.H."/>
            <person name="Boussaha M."/>
            <person name="Quillet E."/>
            <person name="Guyomard R."/>
            <person name="Galiana D."/>
            <person name="Bobe J."/>
            <person name="Volff J.N."/>
            <person name="Genet C."/>
            <person name="Wincker P."/>
            <person name="Jaillon O."/>
            <person name="Roest Crollius H."/>
            <person name="Guiguen Y."/>
        </authorList>
    </citation>
    <scope>NUCLEOTIDE SEQUENCE [LARGE SCALE GENOMIC DNA]</scope>
</reference>
<sequence length="129" mass="14540">MHVAPSALSSSPLPQCHRLTWKRRALKEICAFLLLCNILVSSLLNTHHLARWFKALHHSSSCATRDLGLCPCSLWIMPAFGARPQFDNTIGAEFYEFTMWAAVVNIGLPFGIFYRMHSVASLFEVFLTS</sequence>
<reference evidence="12" key="2">
    <citation type="submission" date="2014-03" db="EMBL/GenBank/DDBJ databases">
        <authorList>
            <person name="Genoscope - CEA"/>
        </authorList>
    </citation>
    <scope>NUCLEOTIDE SEQUENCE</scope>
</reference>
<keyword evidence="3" id="KW-0813">Transport</keyword>
<evidence type="ECO:0000256" key="4">
    <source>
        <dbReference type="ARBA" id="ARBA00022475"/>
    </source>
</evidence>
<dbReference type="GO" id="GO:0015252">
    <property type="term" value="F:proton channel activity"/>
    <property type="evidence" value="ECO:0007669"/>
    <property type="project" value="InterPro"/>
</dbReference>
<comment type="subcellular location">
    <subcellularLocation>
        <location evidence="1">Cell membrane</location>
        <topology evidence="1">Multi-pass membrane protein</topology>
    </subcellularLocation>
</comment>
<keyword evidence="9 11" id="KW-0472">Membrane</keyword>
<keyword evidence="4" id="KW-1003">Cell membrane</keyword>
<dbReference type="PANTHER" id="PTHR21522">
    <property type="entry name" value="PROTON CHANNEL OTOP"/>
    <property type="match status" value="1"/>
</dbReference>
<dbReference type="PANTHER" id="PTHR21522:SF35">
    <property type="entry name" value="PROTON CHANNEL OTOP2"/>
    <property type="match status" value="1"/>
</dbReference>
<name>A0A060YWR3_ONCMY</name>
<feature type="transmembrane region" description="Helical" evidence="11">
    <location>
        <begin position="25"/>
        <end position="44"/>
    </location>
</feature>
<evidence type="ECO:0000256" key="10">
    <source>
        <dbReference type="ARBA" id="ARBA00023303"/>
    </source>
</evidence>
<keyword evidence="10" id="KW-0407">Ion channel</keyword>
<evidence type="ECO:0000256" key="8">
    <source>
        <dbReference type="ARBA" id="ARBA00023065"/>
    </source>
</evidence>
<dbReference type="Proteomes" id="UP000193380">
    <property type="component" value="Unassembled WGS sequence"/>
</dbReference>
<organism evidence="12 13">
    <name type="scientific">Oncorhynchus mykiss</name>
    <name type="common">Rainbow trout</name>
    <name type="synonym">Salmo gairdneri</name>
    <dbReference type="NCBI Taxonomy" id="8022"/>
    <lineage>
        <taxon>Eukaryota</taxon>
        <taxon>Metazoa</taxon>
        <taxon>Chordata</taxon>
        <taxon>Craniata</taxon>
        <taxon>Vertebrata</taxon>
        <taxon>Euteleostomi</taxon>
        <taxon>Actinopterygii</taxon>
        <taxon>Neopterygii</taxon>
        <taxon>Teleostei</taxon>
        <taxon>Protacanthopterygii</taxon>
        <taxon>Salmoniformes</taxon>
        <taxon>Salmonidae</taxon>
        <taxon>Salmoninae</taxon>
        <taxon>Oncorhynchus</taxon>
    </lineage>
</organism>
<protein>
    <submittedName>
        <fullName evidence="12">Uncharacterized protein</fullName>
    </submittedName>
</protein>
<feature type="transmembrane region" description="Helical" evidence="11">
    <location>
        <begin position="97"/>
        <end position="114"/>
    </location>
</feature>
<evidence type="ECO:0000313" key="12">
    <source>
        <dbReference type="EMBL" id="CDQ96186.1"/>
    </source>
</evidence>